<dbReference type="RefSeq" id="WP_162358513.1">
    <property type="nucleotide sequence ID" value="NZ_CP048209.1"/>
</dbReference>
<keyword evidence="2" id="KW-0677">Repeat</keyword>
<dbReference type="CDD" id="cd03360">
    <property type="entry name" value="LbH_AT_putative"/>
    <property type="match status" value="1"/>
</dbReference>
<dbReference type="InterPro" id="IPR050179">
    <property type="entry name" value="Trans_hexapeptide_repeat"/>
</dbReference>
<evidence type="ECO:0000259" key="4">
    <source>
        <dbReference type="Pfam" id="PF17836"/>
    </source>
</evidence>
<dbReference type="Gene3D" id="2.160.10.10">
    <property type="entry name" value="Hexapeptide repeat proteins"/>
    <property type="match status" value="1"/>
</dbReference>
<dbReference type="InterPro" id="IPR041561">
    <property type="entry name" value="PglD_N"/>
</dbReference>
<dbReference type="SUPFAM" id="SSF51161">
    <property type="entry name" value="Trimeric LpxA-like enzymes"/>
    <property type="match status" value="1"/>
</dbReference>
<evidence type="ECO:0000256" key="3">
    <source>
        <dbReference type="PIRSR" id="PIRSR620019-1"/>
    </source>
</evidence>
<evidence type="ECO:0000256" key="1">
    <source>
        <dbReference type="ARBA" id="ARBA00022679"/>
    </source>
</evidence>
<dbReference type="PANTHER" id="PTHR43300:SF7">
    <property type="entry name" value="UDP-N-ACETYLBACILLOSAMINE N-ACETYLTRANSFERASE"/>
    <property type="match status" value="1"/>
</dbReference>
<dbReference type="EMBL" id="CP048209">
    <property type="protein sequence ID" value="QHT62079.1"/>
    <property type="molecule type" value="Genomic_DNA"/>
</dbReference>
<dbReference type="InterPro" id="IPR011004">
    <property type="entry name" value="Trimer_LpxA-like_sf"/>
</dbReference>
<dbReference type="Gene3D" id="3.40.50.20">
    <property type="match status" value="1"/>
</dbReference>
<feature type="domain" description="PglD N-terminal" evidence="4">
    <location>
        <begin position="3"/>
        <end position="56"/>
    </location>
</feature>
<evidence type="ECO:0000313" key="6">
    <source>
        <dbReference type="Proteomes" id="UP000476064"/>
    </source>
</evidence>
<gene>
    <name evidence="5" type="ORF">GXP70_20250</name>
</gene>
<dbReference type="Pfam" id="PF17836">
    <property type="entry name" value="PglD_N"/>
    <property type="match status" value="1"/>
</dbReference>
<reference evidence="5 6" key="1">
    <citation type="submission" date="2020-01" db="EMBL/GenBank/DDBJ databases">
        <title>Paenibacillus sp. nov., isolated from tomato rhizosphere.</title>
        <authorList>
            <person name="Weon H.-Y."/>
            <person name="Lee S.A."/>
        </authorList>
    </citation>
    <scope>NUCLEOTIDE SEQUENCE [LARGE SCALE GENOMIC DNA]</scope>
    <source>
        <strain evidence="5 6">12200R-189</strain>
    </source>
</reference>
<feature type="site" description="Increases basicity of active site His" evidence="3">
    <location>
        <position position="134"/>
    </location>
</feature>
<evidence type="ECO:0000313" key="5">
    <source>
        <dbReference type="EMBL" id="QHT62079.1"/>
    </source>
</evidence>
<dbReference type="Proteomes" id="UP000476064">
    <property type="component" value="Chromosome"/>
</dbReference>
<protein>
    <recommendedName>
        <fullName evidence="4">PglD N-terminal domain-containing protein</fullName>
    </recommendedName>
</protein>
<dbReference type="InterPro" id="IPR020019">
    <property type="entry name" value="AcTrfase_PglD-like"/>
</dbReference>
<sequence length="207" mass="22158">MRDLFILGTGVHGGEIAEIIERINRVKPAWNLIGFVEQDTAKSGGSFNGYPILGLKEVLGHYPEAALVPEYEWPLKEEMRSERRLVTIADPSAFISRTAVIQPGTVLYPNCFVGLNARIGRFVFCLSGSVINHDAVLEDNVTLASGVRLAGSVHVEQGAYLGQASTVMEKLRIGGGSLIGMGSVVIRDVPPGSVMAGNPAKQIGSRD</sequence>
<dbReference type="PROSITE" id="PS00101">
    <property type="entry name" value="HEXAPEP_TRANSFERASES"/>
    <property type="match status" value="1"/>
</dbReference>
<proteinExistence type="predicted"/>
<name>A0A6C0G414_9BACL</name>
<dbReference type="KEGG" id="plyc:GXP70_20250"/>
<dbReference type="PANTHER" id="PTHR43300">
    <property type="entry name" value="ACETYLTRANSFERASE"/>
    <property type="match status" value="1"/>
</dbReference>
<keyword evidence="1" id="KW-0808">Transferase</keyword>
<keyword evidence="6" id="KW-1185">Reference proteome</keyword>
<accession>A0A6C0G414</accession>
<dbReference type="InterPro" id="IPR018357">
    <property type="entry name" value="Hexapep_transf_CS"/>
</dbReference>
<dbReference type="AlphaFoldDB" id="A0A6C0G414"/>
<feature type="active site" description="Proton acceptor" evidence="3">
    <location>
        <position position="133"/>
    </location>
</feature>
<organism evidence="5 6">
    <name type="scientific">Paenibacillus lycopersici</name>
    <dbReference type="NCBI Taxonomy" id="2704462"/>
    <lineage>
        <taxon>Bacteria</taxon>
        <taxon>Bacillati</taxon>
        <taxon>Bacillota</taxon>
        <taxon>Bacilli</taxon>
        <taxon>Bacillales</taxon>
        <taxon>Paenibacillaceae</taxon>
        <taxon>Paenibacillus</taxon>
    </lineage>
</organism>
<evidence type="ECO:0000256" key="2">
    <source>
        <dbReference type="ARBA" id="ARBA00022737"/>
    </source>
</evidence>
<dbReference type="GO" id="GO:0016740">
    <property type="term" value="F:transferase activity"/>
    <property type="evidence" value="ECO:0007669"/>
    <property type="project" value="UniProtKB-KW"/>
</dbReference>